<evidence type="ECO:0000313" key="2">
    <source>
        <dbReference type="Proteomes" id="UP000006527"/>
    </source>
</evidence>
<evidence type="ECO:0000313" key="1">
    <source>
        <dbReference type="EMBL" id="ADO98144.1"/>
    </source>
</evidence>
<dbReference type="EMBL" id="GU071098">
    <property type="protein sequence ID" value="ADO98144.1"/>
    <property type="molecule type" value="Genomic_DNA"/>
</dbReference>
<reference evidence="1 2" key="1">
    <citation type="journal article" date="2010" name="Environ. Microbiol.">
        <title>Genomic analysis of oceanic cyanobacterial myoviruses compared with T4-like myoviruses from diverse hosts and environments.</title>
        <authorList>
            <person name="Sullivan M.B."/>
            <person name="Huang K.H."/>
            <person name="Ignacio-Espinoza J.C."/>
            <person name="Berlin A.M."/>
            <person name="Kelly L."/>
            <person name="Weigele P.R."/>
            <person name="DeFrancesco A.S."/>
            <person name="Kern S.E."/>
            <person name="Thompson L.R."/>
            <person name="Young S."/>
            <person name="Yandava C."/>
            <person name="Fu R."/>
            <person name="Krastins B."/>
            <person name="Chase M."/>
            <person name="Sarracino D."/>
            <person name="Osburne M.S."/>
            <person name="Henn M.R."/>
            <person name="Chisholm S.W."/>
        </authorList>
    </citation>
    <scope>NUCLEOTIDE SEQUENCE [LARGE SCALE GENOMIC DNA]</scope>
    <source>
        <strain evidence="1">8109-3</strain>
    </source>
</reference>
<keyword evidence="2" id="KW-1185">Reference proteome</keyword>
<sequence length="54" mass="6358">MSCAVNDEILESLYEESLEEIEQFYKLKNKVVSVDQIDEEAIKLAMKRFEDLCQ</sequence>
<name>E3SKZ6_9CAUD</name>
<protein>
    <submittedName>
        <fullName evidence="1">Uncharacterized protein</fullName>
    </submittedName>
</protein>
<dbReference type="RefSeq" id="YP_004324131.1">
    <property type="nucleotide sequence ID" value="NC_015287.1"/>
</dbReference>
<gene>
    <name evidence="1" type="ORF">SSSM7_078</name>
</gene>
<proteinExistence type="predicted"/>
<dbReference type="KEGG" id="vg:10328647"/>
<organism evidence="1 2">
    <name type="scientific">Synechococcus phage S-SSM7</name>
    <dbReference type="NCBI Taxonomy" id="445686"/>
    <lineage>
        <taxon>Viruses</taxon>
        <taxon>Duplodnaviria</taxon>
        <taxon>Heunggongvirae</taxon>
        <taxon>Uroviricota</taxon>
        <taxon>Caudoviricetes</taxon>
        <taxon>Pantevenvirales</taxon>
        <taxon>Kyanoviridae</taxon>
        <taxon>Lipsvirus</taxon>
        <taxon>Lipsvirus ssm7</taxon>
    </lineage>
</organism>
<accession>E3SKZ6</accession>
<dbReference type="Proteomes" id="UP000006527">
    <property type="component" value="Segment"/>
</dbReference>
<dbReference type="GeneID" id="10328647"/>